<dbReference type="GO" id="GO:0005886">
    <property type="term" value="C:plasma membrane"/>
    <property type="evidence" value="ECO:0007669"/>
    <property type="project" value="TreeGrafter"/>
</dbReference>
<dbReference type="InterPro" id="IPR045242">
    <property type="entry name" value="Syntaxin"/>
</dbReference>
<dbReference type="Proteomes" id="UP001497516">
    <property type="component" value="Chromosome 2"/>
</dbReference>
<dbReference type="GO" id="GO:0005484">
    <property type="term" value="F:SNAP receptor activity"/>
    <property type="evidence" value="ECO:0007669"/>
    <property type="project" value="TreeGrafter"/>
</dbReference>
<dbReference type="Pfam" id="PF05739">
    <property type="entry name" value="SNARE"/>
    <property type="match status" value="1"/>
</dbReference>
<dbReference type="GO" id="GO:0048278">
    <property type="term" value="P:vesicle docking"/>
    <property type="evidence" value="ECO:0007669"/>
    <property type="project" value="TreeGrafter"/>
</dbReference>
<dbReference type="Gene3D" id="1.20.5.110">
    <property type="match status" value="1"/>
</dbReference>
<evidence type="ECO:0000256" key="2">
    <source>
        <dbReference type="ARBA" id="ARBA00022927"/>
    </source>
</evidence>
<dbReference type="GO" id="GO:0012505">
    <property type="term" value="C:endomembrane system"/>
    <property type="evidence" value="ECO:0007669"/>
    <property type="project" value="TreeGrafter"/>
</dbReference>
<keyword evidence="3" id="KW-1133">Transmembrane helix</keyword>
<dbReference type="EMBL" id="OZ034815">
    <property type="protein sequence ID" value="CAL1365878.1"/>
    <property type="molecule type" value="Genomic_DNA"/>
</dbReference>
<accession>A0AAV2D2P4</accession>
<protein>
    <recommendedName>
        <fullName evidence="4">t-SNARE coiled-coil homology domain-containing protein</fullName>
    </recommendedName>
</protein>
<evidence type="ECO:0000313" key="6">
    <source>
        <dbReference type="Proteomes" id="UP001497516"/>
    </source>
</evidence>
<gene>
    <name evidence="5" type="ORF">LTRI10_LOCUS10380</name>
</gene>
<feature type="domain" description="T-SNARE coiled-coil homology" evidence="4">
    <location>
        <begin position="1"/>
        <end position="36"/>
    </location>
</feature>
<keyword evidence="3" id="KW-0472">Membrane</keyword>
<organism evidence="5 6">
    <name type="scientific">Linum trigynum</name>
    <dbReference type="NCBI Taxonomy" id="586398"/>
    <lineage>
        <taxon>Eukaryota</taxon>
        <taxon>Viridiplantae</taxon>
        <taxon>Streptophyta</taxon>
        <taxon>Embryophyta</taxon>
        <taxon>Tracheophyta</taxon>
        <taxon>Spermatophyta</taxon>
        <taxon>Magnoliopsida</taxon>
        <taxon>eudicotyledons</taxon>
        <taxon>Gunneridae</taxon>
        <taxon>Pentapetalae</taxon>
        <taxon>rosids</taxon>
        <taxon>fabids</taxon>
        <taxon>Malpighiales</taxon>
        <taxon>Linaceae</taxon>
        <taxon>Linum</taxon>
    </lineage>
</organism>
<comment type="subcellular location">
    <subcellularLocation>
        <location evidence="1">Membrane</location>
        <topology evidence="1">Single-pass type IV membrane protein</topology>
    </subcellularLocation>
</comment>
<name>A0AAV2D2P4_9ROSI</name>
<keyword evidence="2" id="KW-0813">Transport</keyword>
<dbReference type="GO" id="GO:0006887">
    <property type="term" value="P:exocytosis"/>
    <property type="evidence" value="ECO:0007669"/>
    <property type="project" value="TreeGrafter"/>
</dbReference>
<sequence length="75" mass="8144">MAVLVDAQGDLLDNIKSHVSTAVDHVQSGNTALQRAKSYQKSSWKWMCIAIIVLLIIVAIIVVGVLRPWTNKSGA</sequence>
<keyword evidence="6" id="KW-1185">Reference proteome</keyword>
<evidence type="ECO:0000256" key="1">
    <source>
        <dbReference type="ARBA" id="ARBA00004211"/>
    </source>
</evidence>
<evidence type="ECO:0000313" key="5">
    <source>
        <dbReference type="EMBL" id="CAL1365878.1"/>
    </source>
</evidence>
<dbReference type="GO" id="GO:0006886">
    <property type="term" value="P:intracellular protein transport"/>
    <property type="evidence" value="ECO:0007669"/>
    <property type="project" value="TreeGrafter"/>
</dbReference>
<dbReference type="PROSITE" id="PS50192">
    <property type="entry name" value="T_SNARE"/>
    <property type="match status" value="1"/>
</dbReference>
<dbReference type="PANTHER" id="PTHR19957">
    <property type="entry name" value="SYNTAXIN"/>
    <property type="match status" value="1"/>
</dbReference>
<dbReference type="InterPro" id="IPR000727">
    <property type="entry name" value="T_SNARE_dom"/>
</dbReference>
<reference evidence="5 6" key="1">
    <citation type="submission" date="2024-04" db="EMBL/GenBank/DDBJ databases">
        <authorList>
            <person name="Fracassetti M."/>
        </authorList>
    </citation>
    <scope>NUCLEOTIDE SEQUENCE [LARGE SCALE GENOMIC DNA]</scope>
</reference>
<dbReference type="GO" id="GO:0000149">
    <property type="term" value="F:SNARE binding"/>
    <property type="evidence" value="ECO:0007669"/>
    <property type="project" value="TreeGrafter"/>
</dbReference>
<keyword evidence="3" id="KW-0812">Transmembrane</keyword>
<dbReference type="SUPFAM" id="SSF58038">
    <property type="entry name" value="SNARE fusion complex"/>
    <property type="match status" value="1"/>
</dbReference>
<feature type="transmembrane region" description="Helical" evidence="3">
    <location>
        <begin position="44"/>
        <end position="66"/>
    </location>
</feature>
<dbReference type="AlphaFoldDB" id="A0AAV2D2P4"/>
<dbReference type="PANTHER" id="PTHR19957:SF307">
    <property type="entry name" value="PROTEIN SSO1-RELATED"/>
    <property type="match status" value="1"/>
</dbReference>
<dbReference type="GO" id="GO:0031201">
    <property type="term" value="C:SNARE complex"/>
    <property type="evidence" value="ECO:0007669"/>
    <property type="project" value="TreeGrafter"/>
</dbReference>
<evidence type="ECO:0000259" key="4">
    <source>
        <dbReference type="PROSITE" id="PS50192"/>
    </source>
</evidence>
<dbReference type="GO" id="GO:0006906">
    <property type="term" value="P:vesicle fusion"/>
    <property type="evidence" value="ECO:0007669"/>
    <property type="project" value="TreeGrafter"/>
</dbReference>
<proteinExistence type="predicted"/>
<keyword evidence="2" id="KW-0653">Protein transport</keyword>
<evidence type="ECO:0000256" key="3">
    <source>
        <dbReference type="SAM" id="Phobius"/>
    </source>
</evidence>